<dbReference type="EMBL" id="SFCC01000005">
    <property type="protein sequence ID" value="RZQ63719.1"/>
    <property type="molecule type" value="Genomic_DNA"/>
</dbReference>
<comment type="caution">
    <text evidence="2">The sequence shown here is derived from an EMBL/GenBank/DDBJ whole genome shotgun (WGS) entry which is preliminary data.</text>
</comment>
<organism evidence="2 3">
    <name type="scientific">Amycolatopsis suaedae</name>
    <dbReference type="NCBI Taxonomy" id="2510978"/>
    <lineage>
        <taxon>Bacteria</taxon>
        <taxon>Bacillati</taxon>
        <taxon>Actinomycetota</taxon>
        <taxon>Actinomycetes</taxon>
        <taxon>Pseudonocardiales</taxon>
        <taxon>Pseudonocardiaceae</taxon>
        <taxon>Amycolatopsis</taxon>
    </lineage>
</organism>
<proteinExistence type="predicted"/>
<dbReference type="Proteomes" id="UP000292003">
    <property type="component" value="Unassembled WGS sequence"/>
</dbReference>
<dbReference type="AlphaFoldDB" id="A0A4Q7J927"/>
<evidence type="ECO:0000313" key="3">
    <source>
        <dbReference type="Proteomes" id="UP000292003"/>
    </source>
</evidence>
<evidence type="ECO:0000256" key="1">
    <source>
        <dbReference type="SAM" id="Phobius"/>
    </source>
</evidence>
<name>A0A4Q7J927_9PSEU</name>
<feature type="transmembrane region" description="Helical" evidence="1">
    <location>
        <begin position="7"/>
        <end position="32"/>
    </location>
</feature>
<gene>
    <name evidence="2" type="ORF">EWH70_11110</name>
</gene>
<dbReference type="RefSeq" id="WP_130475245.1">
    <property type="nucleotide sequence ID" value="NZ_SFCC01000005.1"/>
</dbReference>
<sequence>MSNSRPVVPYLFAGLAVFGLVVAVIGTFLPWLRSGNVRRSSYETAGLADQFGLLDGTVGATLLGGWVALPVLGAACAGLFALRLLRTAAVFTVIFSLLVGTVAVAATVRGGAGNGIIGVVSTGPMTSTVGTILALAGAIGVACTARFARRGATAGAGVQP</sequence>
<feature type="transmembrane region" description="Helical" evidence="1">
    <location>
        <begin position="63"/>
        <end position="82"/>
    </location>
</feature>
<keyword evidence="3" id="KW-1185">Reference proteome</keyword>
<keyword evidence="1" id="KW-0812">Transmembrane</keyword>
<feature type="transmembrane region" description="Helical" evidence="1">
    <location>
        <begin position="128"/>
        <end position="148"/>
    </location>
</feature>
<protein>
    <submittedName>
        <fullName evidence="2">Uncharacterized protein</fullName>
    </submittedName>
</protein>
<evidence type="ECO:0000313" key="2">
    <source>
        <dbReference type="EMBL" id="RZQ63719.1"/>
    </source>
</evidence>
<feature type="transmembrane region" description="Helical" evidence="1">
    <location>
        <begin position="89"/>
        <end position="108"/>
    </location>
</feature>
<keyword evidence="1" id="KW-1133">Transmembrane helix</keyword>
<keyword evidence="1" id="KW-0472">Membrane</keyword>
<accession>A0A4Q7J927</accession>
<reference evidence="2 3" key="1">
    <citation type="submission" date="2019-02" db="EMBL/GenBank/DDBJ databases">
        <title>Draft genome sequence of Amycolatopsis sp. 8-3EHSu isolated from roots of Suaeda maritima.</title>
        <authorList>
            <person name="Duangmal K."/>
            <person name="Chantavorakit T."/>
        </authorList>
    </citation>
    <scope>NUCLEOTIDE SEQUENCE [LARGE SCALE GENOMIC DNA]</scope>
    <source>
        <strain evidence="2 3">8-3EHSu</strain>
    </source>
</reference>
<dbReference type="OrthoDB" id="3691820at2"/>